<feature type="compositionally biased region" description="Polar residues" evidence="1">
    <location>
        <begin position="150"/>
        <end position="163"/>
    </location>
</feature>
<accession>M1DKW9</accession>
<evidence type="ECO:0000313" key="2">
    <source>
        <dbReference type="EnsemblPlants" id="PGSC0003DMT400090665"/>
    </source>
</evidence>
<sequence>MQGPGPWQSALIQIQMEYNCKAGMSGGRVLLSRSIMGYSCKAVVSEKKESHDKATSSSEVCGKCDLPGYSIGNCPMHKADHMKSVKNEEGGHVIFDEFGRIEKLQMKGDSETEVLLQIQRDGLNSSSNLKEADADDEPDEAPSPIDSAKTGLNGSCLKQSTLS</sequence>
<evidence type="ECO:0000313" key="3">
    <source>
        <dbReference type="Proteomes" id="UP000011115"/>
    </source>
</evidence>
<dbReference type="AlphaFoldDB" id="M1DKW9"/>
<feature type="region of interest" description="Disordered" evidence="1">
    <location>
        <begin position="119"/>
        <end position="163"/>
    </location>
</feature>
<name>M1DKW9_SOLTU</name>
<dbReference type="EnsemblPlants" id="PGSC0003DMT400090665">
    <property type="protein sequence ID" value="PGSC0003DMT400090665"/>
    <property type="gene ID" value="PGSC0003DMG400040236"/>
</dbReference>
<proteinExistence type="predicted"/>
<dbReference type="HOGENOM" id="CLU_1629922_0_0_1"/>
<keyword evidence="3" id="KW-1185">Reference proteome</keyword>
<reference evidence="2" key="2">
    <citation type="submission" date="2015-06" db="UniProtKB">
        <authorList>
            <consortium name="EnsemblPlants"/>
        </authorList>
    </citation>
    <scope>IDENTIFICATION</scope>
    <source>
        <strain evidence="2">DM1-3 516 R44</strain>
    </source>
</reference>
<evidence type="ECO:0000256" key="1">
    <source>
        <dbReference type="SAM" id="MobiDB-lite"/>
    </source>
</evidence>
<dbReference type="InParanoid" id="M1DKW9"/>
<reference evidence="3" key="1">
    <citation type="journal article" date="2011" name="Nature">
        <title>Genome sequence and analysis of the tuber crop potato.</title>
        <authorList>
            <consortium name="The Potato Genome Sequencing Consortium"/>
        </authorList>
    </citation>
    <scope>NUCLEOTIDE SEQUENCE [LARGE SCALE GENOMIC DNA]</scope>
    <source>
        <strain evidence="3">cv. DM1-3 516 R44</strain>
    </source>
</reference>
<organism evidence="2 3">
    <name type="scientific">Solanum tuberosum</name>
    <name type="common">Potato</name>
    <dbReference type="NCBI Taxonomy" id="4113"/>
    <lineage>
        <taxon>Eukaryota</taxon>
        <taxon>Viridiplantae</taxon>
        <taxon>Streptophyta</taxon>
        <taxon>Embryophyta</taxon>
        <taxon>Tracheophyta</taxon>
        <taxon>Spermatophyta</taxon>
        <taxon>Magnoliopsida</taxon>
        <taxon>eudicotyledons</taxon>
        <taxon>Gunneridae</taxon>
        <taxon>Pentapetalae</taxon>
        <taxon>asterids</taxon>
        <taxon>lamiids</taxon>
        <taxon>Solanales</taxon>
        <taxon>Solanaceae</taxon>
        <taxon>Solanoideae</taxon>
        <taxon>Solaneae</taxon>
        <taxon>Solanum</taxon>
    </lineage>
</organism>
<protein>
    <submittedName>
        <fullName evidence="2">Uncharacterized protein</fullName>
    </submittedName>
</protein>
<dbReference type="Gramene" id="PGSC0003DMT400090665">
    <property type="protein sequence ID" value="PGSC0003DMT400090665"/>
    <property type="gene ID" value="PGSC0003DMG400040236"/>
</dbReference>
<dbReference type="PaxDb" id="4113-PGSC0003DMT400090665"/>
<dbReference type="Proteomes" id="UP000011115">
    <property type="component" value="Unassembled WGS sequence"/>
</dbReference>